<dbReference type="Proteomes" id="UP000603200">
    <property type="component" value="Unassembled WGS sequence"/>
</dbReference>
<gene>
    <name evidence="2" type="ORF">Ahu01nite_046180</name>
</gene>
<feature type="region of interest" description="Disordered" evidence="1">
    <location>
        <begin position="66"/>
        <end position="99"/>
    </location>
</feature>
<evidence type="ECO:0000313" key="3">
    <source>
        <dbReference type="Proteomes" id="UP000603200"/>
    </source>
</evidence>
<dbReference type="EMBL" id="BOMN01000057">
    <property type="protein sequence ID" value="GIE21516.1"/>
    <property type="molecule type" value="Genomic_DNA"/>
</dbReference>
<sequence length="149" mass="16716">MGDQPSRFWSRRALQLLAKIRSPHPATISDRQLISPTRPRPPNTAPPVRVTTKHPPTAFVTIKRLPTRSRTTERLPHRLRAPTRPTCAASPRPLPAIRPARQPRLPSALVRVRLFLPSDRLSTLTDPEVGVWLASQLDTSRSYHPTGVV</sequence>
<proteinExistence type="predicted"/>
<organism evidence="2 3">
    <name type="scientific">Winogradskya humida</name>
    <dbReference type="NCBI Taxonomy" id="113566"/>
    <lineage>
        <taxon>Bacteria</taxon>
        <taxon>Bacillati</taxon>
        <taxon>Actinomycetota</taxon>
        <taxon>Actinomycetes</taxon>
        <taxon>Micromonosporales</taxon>
        <taxon>Micromonosporaceae</taxon>
        <taxon>Winogradskya</taxon>
    </lineage>
</organism>
<comment type="caution">
    <text evidence="2">The sequence shown here is derived from an EMBL/GenBank/DDBJ whole genome shotgun (WGS) entry which is preliminary data.</text>
</comment>
<evidence type="ECO:0000313" key="2">
    <source>
        <dbReference type="EMBL" id="GIE21516.1"/>
    </source>
</evidence>
<protein>
    <submittedName>
        <fullName evidence="2">Uncharacterized protein</fullName>
    </submittedName>
</protein>
<reference evidence="2 3" key="1">
    <citation type="submission" date="2021-01" db="EMBL/GenBank/DDBJ databases">
        <title>Whole genome shotgun sequence of Actinoplanes humidus NBRC 14915.</title>
        <authorList>
            <person name="Komaki H."/>
            <person name="Tamura T."/>
        </authorList>
    </citation>
    <scope>NUCLEOTIDE SEQUENCE [LARGE SCALE GENOMIC DNA]</scope>
    <source>
        <strain evidence="2 3">NBRC 14915</strain>
    </source>
</reference>
<name>A0ABQ3ZSH4_9ACTN</name>
<accession>A0ABQ3ZSH4</accession>
<evidence type="ECO:0000256" key="1">
    <source>
        <dbReference type="SAM" id="MobiDB-lite"/>
    </source>
</evidence>
<keyword evidence="3" id="KW-1185">Reference proteome</keyword>
<feature type="region of interest" description="Disordered" evidence="1">
    <location>
        <begin position="22"/>
        <end position="54"/>
    </location>
</feature>